<keyword evidence="3 6" id="KW-0812">Transmembrane</keyword>
<dbReference type="Gene3D" id="1.20.1070.10">
    <property type="entry name" value="Rhodopsin 7-helix transmembrane proteins"/>
    <property type="match status" value="1"/>
</dbReference>
<gene>
    <name evidence="7" type="ORF">CAUJ_LOCUS16072</name>
</gene>
<evidence type="ECO:0000256" key="5">
    <source>
        <dbReference type="ARBA" id="ARBA00023136"/>
    </source>
</evidence>
<dbReference type="PANTHER" id="PTHR22945:SF40">
    <property type="entry name" value="SERPENTINE RECEPTOR, CLASS D (DELTA)-RELATED"/>
    <property type="match status" value="1"/>
</dbReference>
<protein>
    <recommendedName>
        <fullName evidence="9">G protein-coupled receptor</fullName>
    </recommendedName>
</protein>
<dbReference type="Pfam" id="PF10317">
    <property type="entry name" value="7TM_GPCR_Srd"/>
    <property type="match status" value="1"/>
</dbReference>
<dbReference type="InterPro" id="IPR019421">
    <property type="entry name" value="7TM_GPCR_serpentine_rcpt_Srd"/>
</dbReference>
<reference evidence="7" key="1">
    <citation type="submission" date="2020-10" db="EMBL/GenBank/DDBJ databases">
        <authorList>
            <person name="Kikuchi T."/>
        </authorList>
    </citation>
    <scope>NUCLEOTIDE SEQUENCE</scope>
    <source>
        <strain evidence="7">NKZ352</strain>
    </source>
</reference>
<dbReference type="InterPro" id="IPR050920">
    <property type="entry name" value="Nematode_rcpt-like_delta"/>
</dbReference>
<keyword evidence="8" id="KW-1185">Reference proteome</keyword>
<comment type="similarity">
    <text evidence="2">Belongs to the nematode receptor-like protein srd family.</text>
</comment>
<feature type="transmembrane region" description="Helical" evidence="6">
    <location>
        <begin position="163"/>
        <end position="182"/>
    </location>
</feature>
<evidence type="ECO:0000256" key="4">
    <source>
        <dbReference type="ARBA" id="ARBA00022989"/>
    </source>
</evidence>
<name>A0A8S1HU09_9PELO</name>
<feature type="transmembrane region" description="Helical" evidence="6">
    <location>
        <begin position="188"/>
        <end position="207"/>
    </location>
</feature>
<evidence type="ECO:0000313" key="8">
    <source>
        <dbReference type="Proteomes" id="UP000835052"/>
    </source>
</evidence>
<feature type="transmembrane region" description="Helical" evidence="6">
    <location>
        <begin position="12"/>
        <end position="37"/>
    </location>
</feature>
<dbReference type="OrthoDB" id="5789837at2759"/>
<evidence type="ECO:0000256" key="1">
    <source>
        <dbReference type="ARBA" id="ARBA00004141"/>
    </source>
</evidence>
<evidence type="ECO:0000256" key="6">
    <source>
        <dbReference type="SAM" id="Phobius"/>
    </source>
</evidence>
<dbReference type="PANTHER" id="PTHR22945">
    <property type="entry name" value="SERPENTINE RECEPTOR, CLASS D DELTA"/>
    <property type="match status" value="1"/>
</dbReference>
<evidence type="ECO:0000256" key="2">
    <source>
        <dbReference type="ARBA" id="ARBA00009166"/>
    </source>
</evidence>
<evidence type="ECO:0000313" key="7">
    <source>
        <dbReference type="EMBL" id="CAD6200174.1"/>
    </source>
</evidence>
<comment type="subcellular location">
    <subcellularLocation>
        <location evidence="1">Membrane</location>
        <topology evidence="1">Multi-pass membrane protein</topology>
    </subcellularLocation>
</comment>
<keyword evidence="4 6" id="KW-1133">Transmembrane helix</keyword>
<comment type="caution">
    <text evidence="7">The sequence shown here is derived from an EMBL/GenBank/DDBJ whole genome shotgun (WGS) entry which is preliminary data.</text>
</comment>
<keyword evidence="5 6" id="KW-0472">Membrane</keyword>
<dbReference type="Proteomes" id="UP000835052">
    <property type="component" value="Unassembled WGS sequence"/>
</dbReference>
<dbReference type="EMBL" id="CAJGYM010000247">
    <property type="protein sequence ID" value="CAD6200174.1"/>
    <property type="molecule type" value="Genomic_DNA"/>
</dbReference>
<sequence>MHFLFTGEIFRYSFFLHALSHCVILTVLSFAYRFYVISKSAPSRSSTRIAVFLVYLPSFIVFIIFCYGMETDQSIIKESMENRPDIPWNISTFVITKSVFSPSVAYCSVYLTVFSTFNCISIIVIRRKVQLILKNSASSLSSATRRTHANLIKALSIQASLPFLMHLADVLFALTYLFPIHYSILENAIFWLTSFPPALSPIIYIHYVRPYRNAVEDGFRRCLGMSNRWRPTAEQTSHTHQAFSVSLGPTL</sequence>
<dbReference type="GO" id="GO:0016020">
    <property type="term" value="C:membrane"/>
    <property type="evidence" value="ECO:0007669"/>
    <property type="project" value="UniProtKB-SubCell"/>
</dbReference>
<dbReference type="SUPFAM" id="SSF81321">
    <property type="entry name" value="Family A G protein-coupled receptor-like"/>
    <property type="match status" value="1"/>
</dbReference>
<accession>A0A8S1HU09</accession>
<organism evidence="7 8">
    <name type="scientific">Caenorhabditis auriculariae</name>
    <dbReference type="NCBI Taxonomy" id="2777116"/>
    <lineage>
        <taxon>Eukaryota</taxon>
        <taxon>Metazoa</taxon>
        <taxon>Ecdysozoa</taxon>
        <taxon>Nematoda</taxon>
        <taxon>Chromadorea</taxon>
        <taxon>Rhabditida</taxon>
        <taxon>Rhabditina</taxon>
        <taxon>Rhabditomorpha</taxon>
        <taxon>Rhabditoidea</taxon>
        <taxon>Rhabditidae</taxon>
        <taxon>Peloderinae</taxon>
        <taxon>Caenorhabditis</taxon>
    </lineage>
</organism>
<dbReference type="AlphaFoldDB" id="A0A8S1HU09"/>
<evidence type="ECO:0008006" key="9">
    <source>
        <dbReference type="Google" id="ProtNLM"/>
    </source>
</evidence>
<feature type="transmembrane region" description="Helical" evidence="6">
    <location>
        <begin position="49"/>
        <end position="70"/>
    </location>
</feature>
<evidence type="ECO:0000256" key="3">
    <source>
        <dbReference type="ARBA" id="ARBA00022692"/>
    </source>
</evidence>
<proteinExistence type="inferred from homology"/>
<feature type="transmembrane region" description="Helical" evidence="6">
    <location>
        <begin position="103"/>
        <end position="125"/>
    </location>
</feature>